<dbReference type="AlphaFoldDB" id="A0A9P0BJ76"/>
<accession>A0A9P0BJ76</accession>
<evidence type="ECO:0000313" key="3">
    <source>
        <dbReference type="Proteomes" id="UP001154078"/>
    </source>
</evidence>
<organism evidence="2 3">
    <name type="scientific">Brassicogethes aeneus</name>
    <name type="common">Rape pollen beetle</name>
    <name type="synonym">Meligethes aeneus</name>
    <dbReference type="NCBI Taxonomy" id="1431903"/>
    <lineage>
        <taxon>Eukaryota</taxon>
        <taxon>Metazoa</taxon>
        <taxon>Ecdysozoa</taxon>
        <taxon>Arthropoda</taxon>
        <taxon>Hexapoda</taxon>
        <taxon>Insecta</taxon>
        <taxon>Pterygota</taxon>
        <taxon>Neoptera</taxon>
        <taxon>Endopterygota</taxon>
        <taxon>Coleoptera</taxon>
        <taxon>Polyphaga</taxon>
        <taxon>Cucujiformia</taxon>
        <taxon>Nitidulidae</taxon>
        <taxon>Meligethinae</taxon>
        <taxon>Brassicogethes</taxon>
    </lineage>
</organism>
<evidence type="ECO:0000313" key="2">
    <source>
        <dbReference type="EMBL" id="CAH0563078.1"/>
    </source>
</evidence>
<keyword evidence="3" id="KW-1185">Reference proteome</keyword>
<dbReference type="OrthoDB" id="7700504at2759"/>
<feature type="region of interest" description="Disordered" evidence="1">
    <location>
        <begin position="469"/>
        <end position="489"/>
    </location>
</feature>
<name>A0A9P0BJ76_BRAAE</name>
<feature type="compositionally biased region" description="Polar residues" evidence="1">
    <location>
        <begin position="473"/>
        <end position="482"/>
    </location>
</feature>
<proteinExistence type="predicted"/>
<protein>
    <submittedName>
        <fullName evidence="2">Uncharacterized protein</fullName>
    </submittedName>
</protein>
<evidence type="ECO:0000256" key="1">
    <source>
        <dbReference type="SAM" id="MobiDB-lite"/>
    </source>
</evidence>
<sequence>MAKKWKVSNKNFVCGTCRKLFISEVPQPALNEPNAATKFSEDEQMEDDLKKDSNCIPIVSAIKIEQSADSEILEQLKQKFNDPSTPGPIKTMILTIAPKSWSENRLAKEFGTSRRQAKNAKELVEKYGIMSTHNPREGRKMDPKTETLVKDFYLREDNSRVMPGKKDFVSIKKDDGKREHLQKHLILCNVKELYETFKQEYSYVKVGITKFFTLRPKQCVIAGASGTHLVCVCTYHQNVKLMLIGADIACLTANTNIHLTSYKDCLQKMMCANPTSVCHLSTSKSQKIESCKSCPGIRIIQDHLRMVFDQNQIKSVTFEAWIGTDRSSFTTQILPIDDFVDRLCAGLDVLKPHAYIVDQQASFFKSLKENLVEGEIMVQCDFAENYSFVVQDAAQSFHWNNNQATLLTCVFYFNKERETKAKSVILTLLEMTAETGLFQHQVRSRREKPIYNSYLYIVKQNLKRSSRLRLSSATKPSAGSTSPAIPKCPVKAPPVPAPVPPTSLKCLEAKDKCKRRLTNDDFETIATKIKELFPNESKEVYYCAPVFKRFSRDNKSESSKGKLVDKYKNKLTYLRRGGVIPLLRHNNKFEGEDETVSTGFTENSDYVWLKNNFEPWSEVQKCWKHTFSLRAKSFTDEKHILQIYEDWPILKNPLGYTLIEADFNQSYPNNFNNLLLNFEKVLRNVLSLREKFLSLRDKPWIEIFNAPTVSEDYKIYTAFILLSALIPCTTRIVKKKAMETE</sequence>
<reference evidence="2" key="1">
    <citation type="submission" date="2021-12" db="EMBL/GenBank/DDBJ databases">
        <authorList>
            <person name="King R."/>
        </authorList>
    </citation>
    <scope>NUCLEOTIDE SEQUENCE</scope>
</reference>
<dbReference type="Proteomes" id="UP001154078">
    <property type="component" value="Chromosome 8"/>
</dbReference>
<dbReference type="PANTHER" id="PTHR46601:SF1">
    <property type="entry name" value="ADF-H DOMAIN-CONTAINING PROTEIN"/>
    <property type="match status" value="1"/>
</dbReference>
<dbReference type="PANTHER" id="PTHR46601">
    <property type="entry name" value="ULP_PROTEASE DOMAIN-CONTAINING PROTEIN"/>
    <property type="match status" value="1"/>
</dbReference>
<gene>
    <name evidence="2" type="ORF">MELIAE_LOCUS12064</name>
</gene>
<dbReference type="EMBL" id="OV121139">
    <property type="protein sequence ID" value="CAH0563078.1"/>
    <property type="molecule type" value="Genomic_DNA"/>
</dbReference>